<evidence type="ECO:0000256" key="7">
    <source>
        <dbReference type="ARBA" id="ARBA00022843"/>
    </source>
</evidence>
<reference evidence="15" key="2">
    <citation type="submission" date="2025-09" db="UniProtKB">
        <authorList>
            <consortium name="Ensembl"/>
        </authorList>
    </citation>
    <scope>IDENTIFICATION</scope>
</reference>
<keyword evidence="7" id="KW-0832">Ubl conjugation</keyword>
<evidence type="ECO:0000256" key="9">
    <source>
        <dbReference type="ARBA" id="ARBA00022990"/>
    </source>
</evidence>
<evidence type="ECO:0000256" key="11">
    <source>
        <dbReference type="ARBA" id="ARBA00023136"/>
    </source>
</evidence>
<keyword evidence="9" id="KW-0007">Acetylation</keyword>
<dbReference type="GeneTree" id="ENSGT00940000155769"/>
<dbReference type="GO" id="GO:0005789">
    <property type="term" value="C:endoplasmic reticulum membrane"/>
    <property type="evidence" value="ECO:0007669"/>
    <property type="project" value="UniProtKB-SubCell"/>
</dbReference>
<dbReference type="PANTHER" id="PTHR10809:SF12">
    <property type="entry name" value="VESICLE-ASSOCIATED MEMBRANE PROTEIN-ASSOCIATED PROTEIN B_C"/>
    <property type="match status" value="1"/>
</dbReference>
<dbReference type="SUPFAM" id="SSF49354">
    <property type="entry name" value="PapD-like"/>
    <property type="match status" value="1"/>
</dbReference>
<dbReference type="PROSITE" id="PS50202">
    <property type="entry name" value="MSP"/>
    <property type="match status" value="1"/>
</dbReference>
<evidence type="ECO:0000259" key="14">
    <source>
        <dbReference type="PROSITE" id="PS50202"/>
    </source>
</evidence>
<comment type="function">
    <text evidence="13">Endoplasmic reticulum (ER)-anchored protein that mediates the formation of contact sites between the ER and endosomes via interaction with FFAT motif-containing proteins such as STARD3 or WDR44. Interacts with STARD3 in a FFAT motif phosphorylation dependent manner. Via interaction with WDR44 participates in neosynthesized protein export. Participates in the endoplasmic reticulum unfolded protein response (UPR) by inducing ERN1/IRE1 activity. Involved in cellular calcium homeostasis regulation.</text>
</comment>
<name>A0A2K5YHE4_MANLE</name>
<accession>A0A2K5YHE4</accession>
<dbReference type="STRING" id="9568.ENSMLEP00000014973"/>
<keyword evidence="5" id="KW-0812">Transmembrane</keyword>
<keyword evidence="10" id="KW-0175">Coiled coil</keyword>
<evidence type="ECO:0000313" key="16">
    <source>
        <dbReference type="Proteomes" id="UP000233140"/>
    </source>
</evidence>
<keyword evidence="8" id="KW-1133">Transmembrane helix</keyword>
<dbReference type="Gene3D" id="2.60.40.10">
    <property type="entry name" value="Immunoglobulins"/>
    <property type="match status" value="1"/>
</dbReference>
<dbReference type="OMA" id="YLQCSKR"/>
<comment type="similarity">
    <text evidence="2">Belongs to the VAMP-associated protein (VAP) (TC 9.B.17) family.</text>
</comment>
<dbReference type="GO" id="GO:0061817">
    <property type="term" value="P:endoplasmic reticulum-plasma membrane tethering"/>
    <property type="evidence" value="ECO:0007669"/>
    <property type="project" value="TreeGrafter"/>
</dbReference>
<proteinExistence type="inferred from homology"/>
<keyword evidence="12" id="KW-0834">Unfolded protein response</keyword>
<dbReference type="Proteomes" id="UP000233140">
    <property type="component" value="Unassembled WGS sequence"/>
</dbReference>
<evidence type="ECO:0000256" key="6">
    <source>
        <dbReference type="ARBA" id="ARBA00022824"/>
    </source>
</evidence>
<evidence type="ECO:0000256" key="3">
    <source>
        <dbReference type="ARBA" id="ARBA00022499"/>
    </source>
</evidence>
<dbReference type="InterPro" id="IPR000535">
    <property type="entry name" value="MSP_dom"/>
</dbReference>
<evidence type="ECO:0000256" key="8">
    <source>
        <dbReference type="ARBA" id="ARBA00022989"/>
    </source>
</evidence>
<keyword evidence="6" id="KW-0256">Endoplasmic reticulum</keyword>
<dbReference type="PANTHER" id="PTHR10809">
    <property type="entry name" value="VESICLE-ASSOCIATED MEMBRANE PROTEIN-ASSOCIATED PROTEIN"/>
    <property type="match status" value="1"/>
</dbReference>
<sequence>GVSLSHSTGPFTDVVTTNLKLGNPTDRNVCFKVKTTAPRRYCVRPNSGIIDAGASINVSGKSGDEAWRVDSKGPWTVDFLKVYLQCSKRRR</sequence>
<dbReference type="InterPro" id="IPR013783">
    <property type="entry name" value="Ig-like_fold"/>
</dbReference>
<keyword evidence="16" id="KW-1185">Reference proteome</keyword>
<dbReference type="GO" id="GO:0033149">
    <property type="term" value="F:FFAT motif binding"/>
    <property type="evidence" value="ECO:0007669"/>
    <property type="project" value="TreeGrafter"/>
</dbReference>
<feature type="domain" description="MSP" evidence="14">
    <location>
        <begin position="1"/>
        <end position="91"/>
    </location>
</feature>
<protein>
    <recommendedName>
        <fullName evidence="14">MSP domain-containing protein</fullName>
    </recommendedName>
</protein>
<evidence type="ECO:0000256" key="4">
    <source>
        <dbReference type="ARBA" id="ARBA00022553"/>
    </source>
</evidence>
<dbReference type="AlphaFoldDB" id="A0A2K5YHE4"/>
<evidence type="ECO:0000313" key="15">
    <source>
        <dbReference type="Ensembl" id="ENSMLEP00000014973.1"/>
    </source>
</evidence>
<keyword evidence="4" id="KW-0597">Phosphoprotein</keyword>
<reference evidence="15" key="1">
    <citation type="submission" date="2025-08" db="UniProtKB">
        <authorList>
            <consortium name="Ensembl"/>
        </authorList>
    </citation>
    <scope>IDENTIFICATION</scope>
</reference>
<dbReference type="InterPro" id="IPR016763">
    <property type="entry name" value="VAP"/>
</dbReference>
<comment type="subcellular location">
    <subcellularLocation>
        <location evidence="1">Endoplasmic reticulum membrane</location>
        <topology evidence="1">Single-pass type IV membrane protein</topology>
    </subcellularLocation>
</comment>
<evidence type="ECO:0000256" key="2">
    <source>
        <dbReference type="ARBA" id="ARBA00008932"/>
    </source>
</evidence>
<evidence type="ECO:0000256" key="1">
    <source>
        <dbReference type="ARBA" id="ARBA00004163"/>
    </source>
</evidence>
<evidence type="ECO:0000256" key="13">
    <source>
        <dbReference type="ARBA" id="ARBA00045392"/>
    </source>
</evidence>
<dbReference type="GO" id="GO:0090158">
    <property type="term" value="P:endoplasmic reticulum membrane organization"/>
    <property type="evidence" value="ECO:0007669"/>
    <property type="project" value="TreeGrafter"/>
</dbReference>
<dbReference type="GO" id="GO:0006986">
    <property type="term" value="P:response to unfolded protein"/>
    <property type="evidence" value="ECO:0007669"/>
    <property type="project" value="UniProtKB-KW"/>
</dbReference>
<evidence type="ECO:0000256" key="5">
    <source>
        <dbReference type="ARBA" id="ARBA00022692"/>
    </source>
</evidence>
<dbReference type="Pfam" id="PF00635">
    <property type="entry name" value="Motile_Sperm"/>
    <property type="match status" value="1"/>
</dbReference>
<evidence type="ECO:0000256" key="10">
    <source>
        <dbReference type="ARBA" id="ARBA00023054"/>
    </source>
</evidence>
<dbReference type="Ensembl" id="ENSMLET00000038427.1">
    <property type="protein sequence ID" value="ENSMLEP00000014973.1"/>
    <property type="gene ID" value="ENSMLEG00000031647.1"/>
</dbReference>
<keyword evidence="11" id="KW-0472">Membrane</keyword>
<organism evidence="15 16">
    <name type="scientific">Mandrillus leucophaeus</name>
    <name type="common">Drill</name>
    <name type="synonym">Papio leucophaeus</name>
    <dbReference type="NCBI Taxonomy" id="9568"/>
    <lineage>
        <taxon>Eukaryota</taxon>
        <taxon>Metazoa</taxon>
        <taxon>Chordata</taxon>
        <taxon>Craniata</taxon>
        <taxon>Vertebrata</taxon>
        <taxon>Euteleostomi</taxon>
        <taxon>Mammalia</taxon>
        <taxon>Eutheria</taxon>
        <taxon>Euarchontoglires</taxon>
        <taxon>Primates</taxon>
        <taxon>Haplorrhini</taxon>
        <taxon>Catarrhini</taxon>
        <taxon>Cercopithecidae</taxon>
        <taxon>Cercopithecinae</taxon>
        <taxon>Mandrillus</taxon>
    </lineage>
</organism>
<keyword evidence="3" id="KW-1017">Isopeptide bond</keyword>
<dbReference type="GO" id="GO:0005886">
    <property type="term" value="C:plasma membrane"/>
    <property type="evidence" value="ECO:0007669"/>
    <property type="project" value="TreeGrafter"/>
</dbReference>
<evidence type="ECO:0000256" key="12">
    <source>
        <dbReference type="ARBA" id="ARBA00023230"/>
    </source>
</evidence>
<dbReference type="InterPro" id="IPR008962">
    <property type="entry name" value="PapD-like_sf"/>
</dbReference>